<name>A0A317EMI0_9SPHI</name>
<dbReference type="OrthoDB" id="9813438at2"/>
<dbReference type="Pfam" id="PF13589">
    <property type="entry name" value="HATPase_c_3"/>
    <property type="match status" value="1"/>
</dbReference>
<organism evidence="1 2">
    <name type="scientific">Pedobacter yonginense</name>
    <dbReference type="NCBI Taxonomy" id="651869"/>
    <lineage>
        <taxon>Bacteria</taxon>
        <taxon>Pseudomonadati</taxon>
        <taxon>Bacteroidota</taxon>
        <taxon>Sphingobacteriia</taxon>
        <taxon>Sphingobacteriales</taxon>
        <taxon>Sphingobacteriaceae</taxon>
        <taxon>Pedobacter</taxon>
    </lineage>
</organism>
<dbReference type="RefSeq" id="WP_109926437.1">
    <property type="nucleotide sequence ID" value="NZ_QGNZ01000003.1"/>
</dbReference>
<evidence type="ECO:0000313" key="1">
    <source>
        <dbReference type="EMBL" id="PWS27103.1"/>
    </source>
</evidence>
<comment type="caution">
    <text evidence="1">The sequence shown here is derived from an EMBL/GenBank/DDBJ whole genome shotgun (WGS) entry which is preliminary data.</text>
</comment>
<dbReference type="SUPFAM" id="SSF55874">
    <property type="entry name" value="ATPase domain of HSP90 chaperone/DNA topoisomerase II/histidine kinase"/>
    <property type="match status" value="1"/>
</dbReference>
<reference evidence="1 2" key="1">
    <citation type="submission" date="2018-05" db="EMBL/GenBank/DDBJ databases">
        <title>Pedobacter paludis sp. nov., isolated from wetland soil.</title>
        <authorList>
            <person name="Zhang Y."/>
            <person name="Wang G."/>
        </authorList>
    </citation>
    <scope>NUCLEOTIDE SEQUENCE [LARGE SCALE GENOMIC DNA]</scope>
    <source>
        <strain evidence="1 2">KCTC22721</strain>
    </source>
</reference>
<keyword evidence="2" id="KW-1185">Reference proteome</keyword>
<dbReference type="AlphaFoldDB" id="A0A317EMI0"/>
<keyword evidence="1" id="KW-0547">Nucleotide-binding</keyword>
<dbReference type="EMBL" id="QGNZ01000003">
    <property type="protein sequence ID" value="PWS27103.1"/>
    <property type="molecule type" value="Genomic_DNA"/>
</dbReference>
<accession>A0A317EMI0</accession>
<dbReference type="InterPro" id="IPR036890">
    <property type="entry name" value="HATPase_C_sf"/>
</dbReference>
<dbReference type="Proteomes" id="UP000245379">
    <property type="component" value="Unassembled WGS sequence"/>
</dbReference>
<sequence length="505" mass="58101">MENNSKVSIRPQVTMLSVLKYIEYETWFALAEFIDNAISSYLNNKERLEQIEGPNFQLSVKIELNEIEEKITIKDNAAGISDKDYARAFRAAEIPPDNSGLSEFGMGMKSAACWFSDKWSVTTSPLDEELEKKVTFDMQQIYFDKIEELDVNSVPTPKSSHYTKIELFNVSKIPKKKAVGILKNHLSSIYRDFLRKGILTLKLDTEYLQYTETKVLLAPQYNKNDEGAIEWKKNIDFEIEEGLSVKGFVAIREKASTTHAGFALFRRGRVIQGSYDSGFRPDFIFGHSNSYRYQRIFGELHLEGFNVNFTKKGIQWDEKLDIFLKILKDDISHANFPLFQQAEQFRVRATEKEYQTTKKTLDKMVKEFQEKVPDVITTIVNHQEAHEEKIVLEVISKSINKTFNLNFNRTTWNVEIELSYDESAKELIEIASQTQGILARNINIRVSLAHPFMIEYVGVDTGKLEPVLRMAAILGISEILAKESGIKTQGEVRRNFNELIYNIAK</sequence>
<keyword evidence="1" id="KW-0067">ATP-binding</keyword>
<dbReference type="GO" id="GO:0005524">
    <property type="term" value="F:ATP binding"/>
    <property type="evidence" value="ECO:0007669"/>
    <property type="project" value="UniProtKB-KW"/>
</dbReference>
<protein>
    <submittedName>
        <fullName evidence="1">ATP-binding protein</fullName>
    </submittedName>
</protein>
<evidence type="ECO:0000313" key="2">
    <source>
        <dbReference type="Proteomes" id="UP000245379"/>
    </source>
</evidence>
<proteinExistence type="predicted"/>
<gene>
    <name evidence="1" type="ORF">DHW03_13950</name>
</gene>
<dbReference type="Gene3D" id="3.30.565.10">
    <property type="entry name" value="Histidine kinase-like ATPase, C-terminal domain"/>
    <property type="match status" value="1"/>
</dbReference>